<organism evidence="3 4">
    <name type="scientific">Sporidiobolus salmonicolor</name>
    <name type="common">Yeast-like fungus</name>
    <name type="synonym">Sporobolomyces salmonicolor</name>
    <dbReference type="NCBI Taxonomy" id="5005"/>
    <lineage>
        <taxon>Eukaryota</taxon>
        <taxon>Fungi</taxon>
        <taxon>Dikarya</taxon>
        <taxon>Basidiomycota</taxon>
        <taxon>Pucciniomycotina</taxon>
        <taxon>Microbotryomycetes</taxon>
        <taxon>Sporidiobolales</taxon>
        <taxon>Sporidiobolaceae</taxon>
        <taxon>Sporobolomyces</taxon>
    </lineage>
</organism>
<dbReference type="InterPro" id="IPR016039">
    <property type="entry name" value="Thiolase-like"/>
</dbReference>
<dbReference type="GO" id="GO:0010142">
    <property type="term" value="P:farnesyl diphosphate biosynthetic process, mevalonate pathway"/>
    <property type="evidence" value="ECO:0007669"/>
    <property type="project" value="InterPro"/>
</dbReference>
<evidence type="ECO:0000313" key="4">
    <source>
        <dbReference type="Proteomes" id="UP000243876"/>
    </source>
</evidence>
<protein>
    <submittedName>
        <fullName evidence="3">SPOSA6832_01964-mRNA-1:cds</fullName>
    </submittedName>
</protein>
<dbReference type="GO" id="GO:0004421">
    <property type="term" value="F:hydroxymethylglutaryl-CoA synthase activity"/>
    <property type="evidence" value="ECO:0007669"/>
    <property type="project" value="InterPro"/>
</dbReference>
<reference evidence="4" key="1">
    <citation type="submission" date="2015-02" db="EMBL/GenBank/DDBJ databases">
        <authorList>
            <person name="Gon?alves P."/>
        </authorList>
    </citation>
    <scope>NUCLEOTIDE SEQUENCE [LARGE SCALE GENOMIC DNA]</scope>
</reference>
<dbReference type="PANTHER" id="PTHR43323">
    <property type="entry name" value="3-HYDROXY-3-METHYLGLUTARYL COENZYME A SYNTHASE"/>
    <property type="match status" value="1"/>
</dbReference>
<sequence length="370" mass="40790">MVASNGTSSSRFAPFPPNPDSRPKNVGIHAIELYFPLRCIDEADLERFDGVSAGKYTIGLGQDKMAFCDDREDINSFLLTAVHGTHMANVYDFYKPHLSSEYPEVDGPLTQTCYPSALEQSYDHFRAKEARRIGKDVKDVSLDAFDYVCFHSPYGKLVQKGFARLMYNDYLSNPTAERFASVPAEYASLDRAKTLLDKNIEKTFTALSAADFKAKVGPATLTSKKLGNMYTASLYGALASLLSTTESETLQGKRVGMYSYGSGLAATFFSLRIAGSTDEIKRNLALAERLEKTQVRSCEEYLQALEYREHKHNIAAYTPDGAIADIPLGAFYLAHCDGKHRRTYVVRGEENDGPAVVENGPVKSDGVAIA</sequence>
<accession>A0A0D6EK69</accession>
<dbReference type="AlphaFoldDB" id="A0A0D6EK69"/>
<dbReference type="EMBL" id="CENE01000006">
    <property type="protein sequence ID" value="CEQ40364.1"/>
    <property type="molecule type" value="Genomic_DNA"/>
</dbReference>
<feature type="domain" description="Hydroxymethylglutaryl-coenzyme A synthase C-terminal" evidence="2">
    <location>
        <begin position="81"/>
        <end position="347"/>
    </location>
</feature>
<proteinExistence type="predicted"/>
<dbReference type="GO" id="GO:0006696">
    <property type="term" value="P:ergosterol biosynthetic process"/>
    <property type="evidence" value="ECO:0007669"/>
    <property type="project" value="TreeGrafter"/>
</dbReference>
<dbReference type="GO" id="GO:0006084">
    <property type="term" value="P:acetyl-CoA metabolic process"/>
    <property type="evidence" value="ECO:0007669"/>
    <property type="project" value="InterPro"/>
</dbReference>
<dbReference type="InterPro" id="IPR013746">
    <property type="entry name" value="HMG_CoA_synt_C_dom"/>
</dbReference>
<gene>
    <name evidence="3" type="primary">SPOSA6832_01964</name>
</gene>
<evidence type="ECO:0000256" key="1">
    <source>
        <dbReference type="ARBA" id="ARBA00022679"/>
    </source>
</evidence>
<keyword evidence="1" id="KW-0808">Transferase</keyword>
<keyword evidence="4" id="KW-1185">Reference proteome</keyword>
<dbReference type="Proteomes" id="UP000243876">
    <property type="component" value="Unassembled WGS sequence"/>
</dbReference>
<evidence type="ECO:0000259" key="2">
    <source>
        <dbReference type="Pfam" id="PF08540"/>
    </source>
</evidence>
<dbReference type="OrthoDB" id="1269963at2759"/>
<name>A0A0D6EK69_SPOSA</name>
<dbReference type="SUPFAM" id="SSF53901">
    <property type="entry name" value="Thiolase-like"/>
    <property type="match status" value="2"/>
</dbReference>
<evidence type="ECO:0000313" key="3">
    <source>
        <dbReference type="EMBL" id="CEQ40364.1"/>
    </source>
</evidence>
<dbReference type="Pfam" id="PF08540">
    <property type="entry name" value="HMG_CoA_synt_C"/>
    <property type="match status" value="1"/>
</dbReference>
<dbReference type="PANTHER" id="PTHR43323:SF2">
    <property type="entry name" value="HYDROXYMETHYLGLUTARYL-COA SYNTHASE"/>
    <property type="match status" value="1"/>
</dbReference>
<dbReference type="Gene3D" id="3.40.47.10">
    <property type="match status" value="2"/>
</dbReference>